<dbReference type="EMBL" id="JBHSIT010000016">
    <property type="protein sequence ID" value="MFC4913238.1"/>
    <property type="molecule type" value="Genomic_DNA"/>
</dbReference>
<evidence type="ECO:0000313" key="2">
    <source>
        <dbReference type="Proteomes" id="UP001595872"/>
    </source>
</evidence>
<gene>
    <name evidence="1" type="ORF">ACFPCY_38485</name>
</gene>
<keyword evidence="2" id="KW-1185">Reference proteome</keyword>
<name>A0ABV9UCH8_9ACTN</name>
<evidence type="ECO:0000313" key="1">
    <source>
        <dbReference type="EMBL" id="MFC4913238.1"/>
    </source>
</evidence>
<reference evidence="2" key="1">
    <citation type="journal article" date="2019" name="Int. J. Syst. Evol. Microbiol.">
        <title>The Global Catalogue of Microorganisms (GCM) 10K type strain sequencing project: providing services to taxonomists for standard genome sequencing and annotation.</title>
        <authorList>
            <consortium name="The Broad Institute Genomics Platform"/>
            <consortium name="The Broad Institute Genome Sequencing Center for Infectious Disease"/>
            <person name="Wu L."/>
            <person name="Ma J."/>
        </authorList>
    </citation>
    <scope>NUCLEOTIDE SEQUENCE [LARGE SCALE GENOMIC DNA]</scope>
    <source>
        <strain evidence="2">KLKA75</strain>
    </source>
</reference>
<protein>
    <submittedName>
        <fullName evidence="1">Uncharacterized protein</fullName>
    </submittedName>
</protein>
<dbReference type="Proteomes" id="UP001595872">
    <property type="component" value="Unassembled WGS sequence"/>
</dbReference>
<organism evidence="1 2">
    <name type="scientific">Actinomadura gamaensis</name>
    <dbReference type="NCBI Taxonomy" id="1763541"/>
    <lineage>
        <taxon>Bacteria</taxon>
        <taxon>Bacillati</taxon>
        <taxon>Actinomycetota</taxon>
        <taxon>Actinomycetes</taxon>
        <taxon>Streptosporangiales</taxon>
        <taxon>Thermomonosporaceae</taxon>
        <taxon>Actinomadura</taxon>
    </lineage>
</organism>
<proteinExistence type="predicted"/>
<accession>A0ABV9UCH8</accession>
<sequence length="360" mass="40417">MSGVKVQTSYLRGYAGSIDANATRSLGEIRRYCETHCKNTSGMDGTLRPARWITGQMADHMLDLIGRAERTLTGTASDLRSSATFYDQADEKSAEAVWAAADKGFWDSTGVPKNYQEKNAQWSSGQDAKFSQGATFVLRPPAEHHEAQELRHQVHGKVSWIDKIIKYLTGQDLLTKVMPIVLGDWGALRRVSEAWGQLATAFRAVGDDLSEGLSKVSSHWDSSADGRSGASRNFDYQIKGYLIPAFNEVAKICEAFRDACQFMATFYEDCCRDLIFLLNWYGKKIRKAWIALKSAYGMGLWPLLKNTTKLISALWRAIEDLIELIKTEYQKYEDLVKLLISGHEALLGRYRLNAFPETGK</sequence>
<comment type="caution">
    <text evidence="1">The sequence shown here is derived from an EMBL/GenBank/DDBJ whole genome shotgun (WGS) entry which is preliminary data.</text>
</comment>
<dbReference type="RefSeq" id="WP_378263967.1">
    <property type="nucleotide sequence ID" value="NZ_JBHSIT010000016.1"/>
</dbReference>